<dbReference type="Pfam" id="PF05050">
    <property type="entry name" value="Methyltransf_21"/>
    <property type="match status" value="1"/>
</dbReference>
<dbReference type="Proteomes" id="UP000051952">
    <property type="component" value="Unassembled WGS sequence"/>
</dbReference>
<reference evidence="5" key="1">
    <citation type="submission" date="2015-09" db="EMBL/GenBank/DDBJ databases">
        <authorList>
            <consortium name="Pathogen Informatics"/>
        </authorList>
    </citation>
    <scope>NUCLEOTIDE SEQUENCE [LARGE SCALE GENOMIC DNA]</scope>
    <source>
        <strain evidence="5">Lake Konstanz</strain>
    </source>
</reference>
<keyword evidence="5" id="KW-1185">Reference proteome</keyword>
<feature type="signal peptide" evidence="2">
    <location>
        <begin position="1"/>
        <end position="25"/>
    </location>
</feature>
<dbReference type="GO" id="GO:0032259">
    <property type="term" value="P:methylation"/>
    <property type="evidence" value="ECO:0007669"/>
    <property type="project" value="UniProtKB-KW"/>
</dbReference>
<evidence type="ECO:0000256" key="2">
    <source>
        <dbReference type="SAM" id="SignalP"/>
    </source>
</evidence>
<keyword evidence="2" id="KW-0732">Signal</keyword>
<keyword evidence="4" id="KW-0489">Methyltransferase</keyword>
<dbReference type="VEuPathDB" id="TriTrypDB:BSAL_93855"/>
<keyword evidence="4" id="KW-0808">Transferase</keyword>
<name>A0A0S4J8D9_BODSA</name>
<evidence type="ECO:0000256" key="1">
    <source>
        <dbReference type="SAM" id="MobiDB-lite"/>
    </source>
</evidence>
<proteinExistence type="predicted"/>
<dbReference type="Gene3D" id="3.40.50.150">
    <property type="entry name" value="Vaccinia Virus protein VP39"/>
    <property type="match status" value="1"/>
</dbReference>
<sequence length="343" mass="38269">MAKGGYAILFFLVLTIQLSFELSRSSTEGSILTQFLKLGQKRAADSPPPSPPGSKREEGTTTTTAIGLTKTNLISTGSDEKEETMSVTAVDTSADFSPLLQRFNRFPEFNLPFSITRCKFVYLDLGTNQGRQLRKLFLGLAPQSMWAKKFNEYFGSNVTERQRTVCAIGAEPDRNHKPLLDSLEDELTSRGVRVKILRNPVWVNNDVLTFNSIYDPNNTHDSSTLSTGGFSVYDHVAKKRTTNVNLTKVELRGFRLSTLLAQIPSSSTVLAKLDIEGAEHRVIADIVLDGTICRTDFLGIEFHRHLMKADRHLLSMQPAELHRFLAVSQRCKKTIAAHFDDEG</sequence>
<dbReference type="GO" id="GO:0008168">
    <property type="term" value="F:methyltransferase activity"/>
    <property type="evidence" value="ECO:0007669"/>
    <property type="project" value="UniProtKB-KW"/>
</dbReference>
<dbReference type="OrthoDB" id="10006218at2759"/>
<feature type="region of interest" description="Disordered" evidence="1">
    <location>
        <begin position="41"/>
        <end position="62"/>
    </location>
</feature>
<dbReference type="AlphaFoldDB" id="A0A0S4J8D9"/>
<feature type="domain" description="Methyltransferase FkbM" evidence="3">
    <location>
        <begin position="156"/>
        <end position="306"/>
    </location>
</feature>
<protein>
    <submittedName>
        <fullName evidence="4">Methyltransferase family 21, putative</fullName>
    </submittedName>
</protein>
<dbReference type="InterPro" id="IPR006342">
    <property type="entry name" value="FkbM_mtfrase"/>
</dbReference>
<evidence type="ECO:0000313" key="5">
    <source>
        <dbReference type="Proteomes" id="UP000051952"/>
    </source>
</evidence>
<evidence type="ECO:0000313" key="4">
    <source>
        <dbReference type="EMBL" id="CUG86599.1"/>
    </source>
</evidence>
<accession>A0A0S4J8D9</accession>
<gene>
    <name evidence="4" type="ORF">BSAL_93855</name>
</gene>
<feature type="chain" id="PRO_5006622132" evidence="2">
    <location>
        <begin position="26"/>
        <end position="343"/>
    </location>
</feature>
<dbReference type="InterPro" id="IPR029063">
    <property type="entry name" value="SAM-dependent_MTases_sf"/>
</dbReference>
<evidence type="ECO:0000259" key="3">
    <source>
        <dbReference type="Pfam" id="PF05050"/>
    </source>
</evidence>
<dbReference type="EMBL" id="CYKH01001343">
    <property type="protein sequence ID" value="CUG86599.1"/>
    <property type="molecule type" value="Genomic_DNA"/>
</dbReference>
<organism evidence="4 5">
    <name type="scientific">Bodo saltans</name>
    <name type="common">Flagellated protozoan</name>
    <dbReference type="NCBI Taxonomy" id="75058"/>
    <lineage>
        <taxon>Eukaryota</taxon>
        <taxon>Discoba</taxon>
        <taxon>Euglenozoa</taxon>
        <taxon>Kinetoplastea</taxon>
        <taxon>Metakinetoplastina</taxon>
        <taxon>Eubodonida</taxon>
        <taxon>Bodonidae</taxon>
        <taxon>Bodo</taxon>
    </lineage>
</organism>
<dbReference type="OMA" id="EHIHARA"/>